<sequence length="153" mass="16676">MKQAEQIQEWLARWGKQVGADLGLDAGGQCAFVFDQLHFQLGLYDDEQSLLLAAVVYPGDVSAQPAVMKTMLQFAHLGGQSHRCGLSLAGSGEPVLWHWQRTQVLDEAQFSNLMSGFVATAQNTRTVITAAASPAAEAVQERPVDMSMLMQRV</sequence>
<evidence type="ECO:0000313" key="1">
    <source>
        <dbReference type="EMBL" id="MPM75628.1"/>
    </source>
</evidence>
<name>A0A645CFF3_9ZZZZ</name>
<organism evidence="1">
    <name type="scientific">bioreactor metagenome</name>
    <dbReference type="NCBI Taxonomy" id="1076179"/>
    <lineage>
        <taxon>unclassified sequences</taxon>
        <taxon>metagenomes</taxon>
        <taxon>ecological metagenomes</taxon>
    </lineage>
</organism>
<protein>
    <recommendedName>
        <fullName evidence="2">Type III secretion chaperone SycN</fullName>
    </recommendedName>
</protein>
<dbReference type="Pfam" id="PF05932">
    <property type="entry name" value="CesT"/>
    <property type="match status" value="1"/>
</dbReference>
<evidence type="ECO:0008006" key="2">
    <source>
        <dbReference type="Google" id="ProtNLM"/>
    </source>
</evidence>
<reference evidence="1" key="1">
    <citation type="submission" date="2019-08" db="EMBL/GenBank/DDBJ databases">
        <authorList>
            <person name="Kucharzyk K."/>
            <person name="Murdoch R.W."/>
            <person name="Higgins S."/>
            <person name="Loffler F."/>
        </authorList>
    </citation>
    <scope>NUCLEOTIDE SEQUENCE</scope>
</reference>
<dbReference type="AlphaFoldDB" id="A0A645CFF3"/>
<gene>
    <name evidence="1" type="ORF">SDC9_122622</name>
</gene>
<dbReference type="CDD" id="cd16364">
    <property type="entry name" value="T3SC_I-like"/>
    <property type="match status" value="1"/>
</dbReference>
<accession>A0A645CFF3</accession>
<dbReference type="GO" id="GO:0030254">
    <property type="term" value="P:protein secretion by the type III secretion system"/>
    <property type="evidence" value="ECO:0007669"/>
    <property type="project" value="InterPro"/>
</dbReference>
<dbReference type="InterPro" id="IPR010261">
    <property type="entry name" value="Tir_chaperone"/>
</dbReference>
<dbReference type="SUPFAM" id="SSF69635">
    <property type="entry name" value="Type III secretory system chaperone-like"/>
    <property type="match status" value="1"/>
</dbReference>
<comment type="caution">
    <text evidence="1">The sequence shown here is derived from an EMBL/GenBank/DDBJ whole genome shotgun (WGS) entry which is preliminary data.</text>
</comment>
<dbReference type="Gene3D" id="3.30.1460.10">
    <property type="match status" value="1"/>
</dbReference>
<dbReference type="EMBL" id="VSSQ01026752">
    <property type="protein sequence ID" value="MPM75628.1"/>
    <property type="molecule type" value="Genomic_DNA"/>
</dbReference>
<proteinExistence type="predicted"/>